<proteinExistence type="predicted"/>
<evidence type="ECO:0000313" key="1">
    <source>
        <dbReference type="EMBL" id="QBK32270.1"/>
    </source>
</evidence>
<keyword evidence="2" id="KW-1185">Reference proteome</keyword>
<organism evidence="1 2">
    <name type="scientific">Roseitalea porphyridii</name>
    <dbReference type="NCBI Taxonomy" id="1852022"/>
    <lineage>
        <taxon>Bacteria</taxon>
        <taxon>Pseudomonadati</taxon>
        <taxon>Pseudomonadota</taxon>
        <taxon>Alphaproteobacteria</taxon>
        <taxon>Hyphomicrobiales</taxon>
        <taxon>Ahrensiaceae</taxon>
        <taxon>Roseitalea</taxon>
    </lineage>
</organism>
<name>A0A4P6V767_9HYPH</name>
<accession>A0A4P6V767</accession>
<gene>
    <name evidence="1" type="ORF">E0E05_05590</name>
</gene>
<dbReference type="AlphaFoldDB" id="A0A4P6V767"/>
<reference evidence="1 2" key="1">
    <citation type="journal article" date="2017" name="Int. J. Syst. Evol. Microbiol.">
        <title>Roseitalea porphyridii gen. nov., sp. nov., isolated from a red alga, and reclassification of Hoeflea suaedae Chung et al. 2013 as Pseudohoeflea suaedae gen. nov., comb. nov.</title>
        <authorList>
            <person name="Hyeon J.W."/>
            <person name="Jeong S.E."/>
            <person name="Baek K."/>
            <person name="Jeon C.O."/>
        </authorList>
    </citation>
    <scope>NUCLEOTIDE SEQUENCE [LARGE SCALE GENOMIC DNA]</scope>
    <source>
        <strain evidence="1 2">MA7-20</strain>
    </source>
</reference>
<dbReference type="KEGG" id="rpod:E0E05_05590"/>
<dbReference type="Proteomes" id="UP000293719">
    <property type="component" value="Chromosome"/>
</dbReference>
<dbReference type="EMBL" id="CP036532">
    <property type="protein sequence ID" value="QBK32270.1"/>
    <property type="molecule type" value="Genomic_DNA"/>
</dbReference>
<sequence length="182" mass="19967">MAAQDVAIARDAALTAGYAFSDALGGFRITAMSGLGTRTDPIRLDQQVFSATPSTLVIRATKPINPFAHPKTHATGTLHFDITISNASGLPWTGAEFELQELLGKASVYGDGLSFDQRRTGNYQTVSDRFSDSRQDFEPYDRILFHEGFVDPGETVSFRFLITDLTPAPLFYIQFDPRIPAS</sequence>
<evidence type="ECO:0000313" key="2">
    <source>
        <dbReference type="Proteomes" id="UP000293719"/>
    </source>
</evidence>
<protein>
    <submittedName>
        <fullName evidence="1">Uncharacterized protein</fullName>
    </submittedName>
</protein>
<dbReference type="OrthoDB" id="7346262at2"/>